<name>A0A2V0RA89_9ZZZZ</name>
<accession>A0A2V0RA89</accession>
<dbReference type="EMBL" id="BDQA01000798">
    <property type="protein sequence ID" value="GBH22243.1"/>
    <property type="molecule type" value="Genomic_RNA"/>
</dbReference>
<reference evidence="1" key="1">
    <citation type="submission" date="2017-04" db="EMBL/GenBank/DDBJ databases">
        <title>Unveiling RNA virosphere associated with marine microorganisms.</title>
        <authorList>
            <person name="Urayama S."/>
            <person name="Takaki Y."/>
            <person name="Nishi S."/>
            <person name="Yoshida Y."/>
            <person name="Deguchi S."/>
            <person name="Takai K."/>
            <person name="Nunoura T."/>
        </authorList>
    </citation>
    <scope>NUCLEOTIDE SEQUENCE</scope>
</reference>
<sequence length="163" mass="19413">MSRSFRRLRRVVLVRAQSQTRGRDTRVWVLQHVPRDRKVGQLEVNPLDRENFPFEKLVIIASYSQHSTFFHTRKSELNADIVEDITDICDVLLHPGDDWIDYFISLPYPTVVVIPRTLRWEWHIDRVFEYAQGPSPTMVMDVHRRLDMNAISRVVSDWRRDNV</sequence>
<comment type="caution">
    <text evidence="1">The sequence shown here is derived from an EMBL/GenBank/DDBJ whole genome shotgun (WGS) entry which is preliminary data.</text>
</comment>
<proteinExistence type="predicted"/>
<evidence type="ECO:0000313" key="1">
    <source>
        <dbReference type="EMBL" id="GBH22243.1"/>
    </source>
</evidence>
<protein>
    <submittedName>
        <fullName evidence="1">Uncharacterized protein</fullName>
    </submittedName>
</protein>
<organism evidence="1">
    <name type="scientific">viral metagenome</name>
    <dbReference type="NCBI Taxonomy" id="1070528"/>
    <lineage>
        <taxon>unclassified sequences</taxon>
        <taxon>metagenomes</taxon>
        <taxon>organismal metagenomes</taxon>
    </lineage>
</organism>
<dbReference type="AlphaFoldDB" id="A0A2V0RA89"/>